<keyword evidence="1" id="KW-0732">Signal</keyword>
<accession>A0AAD5QZN5</accession>
<dbReference type="AlphaFoldDB" id="A0AAD5QZN5"/>
<proteinExistence type="predicted"/>
<evidence type="ECO:0000313" key="3">
    <source>
        <dbReference type="Proteomes" id="UP001196413"/>
    </source>
</evidence>
<evidence type="ECO:0000313" key="2">
    <source>
        <dbReference type="EMBL" id="KAJ1366747.1"/>
    </source>
</evidence>
<organism evidence="2 3">
    <name type="scientific">Parelaphostrongylus tenuis</name>
    <name type="common">Meningeal worm</name>
    <dbReference type="NCBI Taxonomy" id="148309"/>
    <lineage>
        <taxon>Eukaryota</taxon>
        <taxon>Metazoa</taxon>
        <taxon>Ecdysozoa</taxon>
        <taxon>Nematoda</taxon>
        <taxon>Chromadorea</taxon>
        <taxon>Rhabditida</taxon>
        <taxon>Rhabditina</taxon>
        <taxon>Rhabditomorpha</taxon>
        <taxon>Strongyloidea</taxon>
        <taxon>Metastrongylidae</taxon>
        <taxon>Parelaphostrongylus</taxon>
    </lineage>
</organism>
<reference evidence="2" key="1">
    <citation type="submission" date="2021-06" db="EMBL/GenBank/DDBJ databases">
        <title>Parelaphostrongylus tenuis whole genome reference sequence.</title>
        <authorList>
            <person name="Garwood T.J."/>
            <person name="Larsen P.A."/>
            <person name="Fountain-Jones N.M."/>
            <person name="Garbe J.R."/>
            <person name="Macchietto M.G."/>
            <person name="Kania S.A."/>
            <person name="Gerhold R.W."/>
            <person name="Richards J.E."/>
            <person name="Wolf T.M."/>
        </authorList>
    </citation>
    <scope>NUCLEOTIDE SEQUENCE</scope>
    <source>
        <strain evidence="2">MNPRO001-30</strain>
        <tissue evidence="2">Meninges</tissue>
    </source>
</reference>
<dbReference type="EMBL" id="JAHQIW010005651">
    <property type="protein sequence ID" value="KAJ1366747.1"/>
    <property type="molecule type" value="Genomic_DNA"/>
</dbReference>
<protein>
    <submittedName>
        <fullName evidence="2">Uncharacterized protein</fullName>
    </submittedName>
</protein>
<evidence type="ECO:0000256" key="1">
    <source>
        <dbReference type="SAM" id="SignalP"/>
    </source>
</evidence>
<keyword evidence="3" id="KW-1185">Reference proteome</keyword>
<sequence>MLVRLYFFVVLTTTASRSIDLPNQWTCCCGCPLRPCPPWMTRDCFVGPPTLCSDLAANGTLTCAPITQAPPVGTNKSVEFIPIGKDQSAPLKDQRNPFIPSYKRTSDPLIDPDTRSIRYQFPTDNPHLRTELINLEEKYSNPHECSIWGCPLNNLRNFIHSIINNIFEFAESTYSATARLLG</sequence>
<dbReference type="Proteomes" id="UP001196413">
    <property type="component" value="Unassembled WGS sequence"/>
</dbReference>
<feature type="signal peptide" evidence="1">
    <location>
        <begin position="1"/>
        <end position="16"/>
    </location>
</feature>
<feature type="chain" id="PRO_5041987452" evidence="1">
    <location>
        <begin position="17"/>
        <end position="182"/>
    </location>
</feature>
<gene>
    <name evidence="2" type="ORF">KIN20_027503</name>
</gene>
<name>A0AAD5QZN5_PARTN</name>
<comment type="caution">
    <text evidence="2">The sequence shown here is derived from an EMBL/GenBank/DDBJ whole genome shotgun (WGS) entry which is preliminary data.</text>
</comment>